<dbReference type="CDD" id="cd00397">
    <property type="entry name" value="DNA_BRE_C"/>
    <property type="match status" value="1"/>
</dbReference>
<evidence type="ECO:0000256" key="3">
    <source>
        <dbReference type="ARBA" id="ARBA00023172"/>
    </source>
</evidence>
<evidence type="ECO:0000259" key="5">
    <source>
        <dbReference type="PROSITE" id="PS51898"/>
    </source>
</evidence>
<dbReference type="InterPro" id="IPR050090">
    <property type="entry name" value="Tyrosine_recombinase_XerCD"/>
</dbReference>
<evidence type="ECO:0000313" key="8">
    <source>
        <dbReference type="Proteomes" id="UP000763557"/>
    </source>
</evidence>
<proteinExistence type="inferred from homology"/>
<dbReference type="InterPro" id="IPR010998">
    <property type="entry name" value="Integrase_recombinase_N"/>
</dbReference>
<dbReference type="InterPro" id="IPR011010">
    <property type="entry name" value="DNA_brk_join_enz"/>
</dbReference>
<comment type="similarity">
    <text evidence="1">Belongs to the 'phage' integrase family.</text>
</comment>
<keyword evidence="8" id="KW-1185">Reference proteome</keyword>
<feature type="domain" description="Tyr recombinase" evidence="5">
    <location>
        <begin position="151"/>
        <end position="335"/>
    </location>
</feature>
<dbReference type="PROSITE" id="PS51898">
    <property type="entry name" value="TYR_RECOMBINASE"/>
    <property type="match status" value="1"/>
</dbReference>
<evidence type="ECO:0000259" key="6">
    <source>
        <dbReference type="PROSITE" id="PS51900"/>
    </source>
</evidence>
<evidence type="ECO:0000256" key="1">
    <source>
        <dbReference type="ARBA" id="ARBA00008857"/>
    </source>
</evidence>
<organism evidence="7 8">
    <name type="scientific">Kibdelosporangium persicum</name>
    <dbReference type="NCBI Taxonomy" id="2698649"/>
    <lineage>
        <taxon>Bacteria</taxon>
        <taxon>Bacillati</taxon>
        <taxon>Actinomycetota</taxon>
        <taxon>Actinomycetes</taxon>
        <taxon>Pseudonocardiales</taxon>
        <taxon>Pseudonocardiaceae</taxon>
        <taxon>Kibdelosporangium</taxon>
    </lineage>
</organism>
<sequence>MTDHPTRREPNQTDEIAAAKMLLAKLGITPTDLLADATNALASPTFAEYIPRVAQAVSAGTRRAYSTYWNRIITTWGSRQLTDVTALDITQLAEHIKTTAAQRRNTRGGRSAAEHTISALRCLYKHAVADNILNDTNNPATRVPKPRRLPSTRRALPTNRLDEIHHATATTGNDPALDTLLIRLHVETACRRGGALALTPTDLDPQQCLVQLHEKGETLRWQPVSPTLMTHLVNHGKTRGGLDTEHPLLRYTSGQPISARRYDHLWQRLGRHLPWVATQQVSTHWLRHTTLTWVERNFGYAVAHAFAGHTDSRNDRNATTTYVQATVEEVATALAALTREPHPLASDLTQVSLMDIPIRDRSAPRDNPPDSQHGA</sequence>
<dbReference type="PANTHER" id="PTHR30349:SF41">
    <property type="entry name" value="INTEGRASE_RECOMBINASE PROTEIN MJ0367-RELATED"/>
    <property type="match status" value="1"/>
</dbReference>
<dbReference type="PROSITE" id="PS51900">
    <property type="entry name" value="CB"/>
    <property type="match status" value="1"/>
</dbReference>
<evidence type="ECO:0000256" key="4">
    <source>
        <dbReference type="PROSITE-ProRule" id="PRU01248"/>
    </source>
</evidence>
<dbReference type="RefSeq" id="WP_173141990.1">
    <property type="nucleotide sequence ID" value="NZ_CBCSGW010000005.1"/>
</dbReference>
<evidence type="ECO:0000256" key="2">
    <source>
        <dbReference type="ARBA" id="ARBA00023125"/>
    </source>
</evidence>
<dbReference type="Proteomes" id="UP000763557">
    <property type="component" value="Unassembled WGS sequence"/>
</dbReference>
<dbReference type="InterPro" id="IPR013762">
    <property type="entry name" value="Integrase-like_cat_sf"/>
</dbReference>
<keyword evidence="3" id="KW-0233">DNA recombination</keyword>
<comment type="caution">
    <text evidence="7">The sequence shown here is derived from an EMBL/GenBank/DDBJ whole genome shotgun (WGS) entry which is preliminary data.</text>
</comment>
<name>A0ABX2FIX7_9PSEU</name>
<dbReference type="PANTHER" id="PTHR30349">
    <property type="entry name" value="PHAGE INTEGRASE-RELATED"/>
    <property type="match status" value="1"/>
</dbReference>
<dbReference type="Pfam" id="PF00589">
    <property type="entry name" value="Phage_integrase"/>
    <property type="match status" value="1"/>
</dbReference>
<gene>
    <name evidence="7" type="ORF">GC106_81060</name>
</gene>
<dbReference type="InterPro" id="IPR002104">
    <property type="entry name" value="Integrase_catalytic"/>
</dbReference>
<dbReference type="Gene3D" id="1.10.443.10">
    <property type="entry name" value="Intergrase catalytic core"/>
    <property type="match status" value="1"/>
</dbReference>
<dbReference type="EMBL" id="JAAATY010000045">
    <property type="protein sequence ID" value="NRN70832.1"/>
    <property type="molecule type" value="Genomic_DNA"/>
</dbReference>
<dbReference type="InterPro" id="IPR044068">
    <property type="entry name" value="CB"/>
</dbReference>
<feature type="domain" description="Core-binding (CB)" evidence="6">
    <location>
        <begin position="44"/>
        <end position="128"/>
    </location>
</feature>
<evidence type="ECO:0000313" key="7">
    <source>
        <dbReference type="EMBL" id="NRN70832.1"/>
    </source>
</evidence>
<dbReference type="SUPFAM" id="SSF56349">
    <property type="entry name" value="DNA breaking-rejoining enzymes"/>
    <property type="match status" value="1"/>
</dbReference>
<keyword evidence="2 4" id="KW-0238">DNA-binding</keyword>
<accession>A0ABX2FIX7</accession>
<dbReference type="Gene3D" id="1.10.150.130">
    <property type="match status" value="1"/>
</dbReference>
<reference evidence="7 8" key="1">
    <citation type="submission" date="2020-01" db="EMBL/GenBank/DDBJ databases">
        <title>Kibdelosporangium persica a novel Actinomycetes from a hot desert in Iran.</title>
        <authorList>
            <person name="Safaei N."/>
            <person name="Zaburannyi N."/>
            <person name="Mueller R."/>
            <person name="Wink J."/>
        </authorList>
    </citation>
    <scope>NUCLEOTIDE SEQUENCE [LARGE SCALE GENOMIC DNA]</scope>
    <source>
        <strain evidence="7 8">4NS15</strain>
    </source>
</reference>
<protein>
    <submittedName>
        <fullName evidence="7">Site-specific recombinase XerD</fullName>
    </submittedName>
</protein>